<dbReference type="RefSeq" id="WP_239152740.1">
    <property type="nucleotide sequence ID" value="NZ_BOPF01000007.1"/>
</dbReference>
<name>A0A8J3YK55_9ACTN</name>
<dbReference type="PRINTS" id="PR00455">
    <property type="entry name" value="HTHTETR"/>
</dbReference>
<evidence type="ECO:0000256" key="2">
    <source>
        <dbReference type="PROSITE-ProRule" id="PRU00335"/>
    </source>
</evidence>
<keyword evidence="5" id="KW-1185">Reference proteome</keyword>
<evidence type="ECO:0000313" key="4">
    <source>
        <dbReference type="EMBL" id="GIJ45485.1"/>
    </source>
</evidence>
<dbReference type="GO" id="GO:0003700">
    <property type="term" value="F:DNA-binding transcription factor activity"/>
    <property type="evidence" value="ECO:0007669"/>
    <property type="project" value="TreeGrafter"/>
</dbReference>
<sequence length="228" mass="24855">MQSKSDGVNGDRRRSRWDAHRARRRTVLVAAAVQALLEHGPTVDMGQVAAAAGVSKPVLYRYFADKAELWLAVGEHVAGLVVEAVTPAVARVGAERELVSETIDAYLSVIDSQPELYRFLVHQSGVPGIPGVIAAASRTISAELARVVGDKLRALGLDAGPAEPWAYGMVGLVQSVGDWWIRHDRPMTRQALTDYLTTLLWQGLDGVRATADLPSLLLKEDKERDRRT</sequence>
<reference evidence="4" key="1">
    <citation type="submission" date="2021-01" db="EMBL/GenBank/DDBJ databases">
        <title>Whole genome shotgun sequence of Virgisporangium aliadipatigenens NBRC 105644.</title>
        <authorList>
            <person name="Komaki H."/>
            <person name="Tamura T."/>
        </authorList>
    </citation>
    <scope>NUCLEOTIDE SEQUENCE</scope>
    <source>
        <strain evidence="4">NBRC 105644</strain>
    </source>
</reference>
<dbReference type="AlphaFoldDB" id="A0A8J3YK55"/>
<dbReference type="PANTHER" id="PTHR30055:SF160">
    <property type="entry name" value="TRANSCRIPTIONAL REGULATORY PROTEIN (PROBABLY ASNC-FAMILY)-RELATED"/>
    <property type="match status" value="1"/>
</dbReference>
<dbReference type="SUPFAM" id="SSF46689">
    <property type="entry name" value="Homeodomain-like"/>
    <property type="match status" value="1"/>
</dbReference>
<dbReference type="Proteomes" id="UP000619260">
    <property type="component" value="Unassembled WGS sequence"/>
</dbReference>
<dbReference type="Pfam" id="PF00440">
    <property type="entry name" value="TetR_N"/>
    <property type="match status" value="1"/>
</dbReference>
<proteinExistence type="predicted"/>
<dbReference type="InterPro" id="IPR036271">
    <property type="entry name" value="Tet_transcr_reg_TetR-rel_C_sf"/>
</dbReference>
<dbReference type="PANTHER" id="PTHR30055">
    <property type="entry name" value="HTH-TYPE TRANSCRIPTIONAL REGULATOR RUTR"/>
    <property type="match status" value="1"/>
</dbReference>
<evidence type="ECO:0000259" key="3">
    <source>
        <dbReference type="PROSITE" id="PS50977"/>
    </source>
</evidence>
<evidence type="ECO:0000313" key="5">
    <source>
        <dbReference type="Proteomes" id="UP000619260"/>
    </source>
</evidence>
<feature type="DNA-binding region" description="H-T-H motif" evidence="2">
    <location>
        <begin position="44"/>
        <end position="63"/>
    </location>
</feature>
<dbReference type="GO" id="GO:0000976">
    <property type="term" value="F:transcription cis-regulatory region binding"/>
    <property type="evidence" value="ECO:0007669"/>
    <property type="project" value="TreeGrafter"/>
</dbReference>
<protein>
    <submittedName>
        <fullName evidence="4">TetR family transcriptional regulator</fullName>
    </submittedName>
</protein>
<feature type="domain" description="HTH tetR-type" evidence="3">
    <location>
        <begin position="22"/>
        <end position="81"/>
    </location>
</feature>
<dbReference type="Pfam" id="PF19344">
    <property type="entry name" value="TetR_C_32"/>
    <property type="match status" value="1"/>
</dbReference>
<keyword evidence="1 2" id="KW-0238">DNA-binding</keyword>
<organism evidence="4 5">
    <name type="scientific">Virgisporangium aliadipatigenens</name>
    <dbReference type="NCBI Taxonomy" id="741659"/>
    <lineage>
        <taxon>Bacteria</taxon>
        <taxon>Bacillati</taxon>
        <taxon>Actinomycetota</taxon>
        <taxon>Actinomycetes</taxon>
        <taxon>Micromonosporales</taxon>
        <taxon>Micromonosporaceae</taxon>
        <taxon>Virgisporangium</taxon>
    </lineage>
</organism>
<dbReference type="SUPFAM" id="SSF48498">
    <property type="entry name" value="Tetracyclin repressor-like, C-terminal domain"/>
    <property type="match status" value="1"/>
</dbReference>
<evidence type="ECO:0000256" key="1">
    <source>
        <dbReference type="ARBA" id="ARBA00023125"/>
    </source>
</evidence>
<dbReference type="InterPro" id="IPR050109">
    <property type="entry name" value="HTH-type_TetR-like_transc_reg"/>
</dbReference>
<dbReference type="InterPro" id="IPR045823">
    <property type="entry name" value="TetR_C_32"/>
</dbReference>
<gene>
    <name evidence="4" type="ORF">Val02_23710</name>
</gene>
<dbReference type="Gene3D" id="1.10.357.10">
    <property type="entry name" value="Tetracycline Repressor, domain 2"/>
    <property type="match status" value="1"/>
</dbReference>
<dbReference type="InterPro" id="IPR001647">
    <property type="entry name" value="HTH_TetR"/>
</dbReference>
<dbReference type="InterPro" id="IPR009057">
    <property type="entry name" value="Homeodomain-like_sf"/>
</dbReference>
<comment type="caution">
    <text evidence="4">The sequence shown here is derived from an EMBL/GenBank/DDBJ whole genome shotgun (WGS) entry which is preliminary data.</text>
</comment>
<dbReference type="PROSITE" id="PS50977">
    <property type="entry name" value="HTH_TETR_2"/>
    <property type="match status" value="1"/>
</dbReference>
<dbReference type="EMBL" id="BOPF01000007">
    <property type="protein sequence ID" value="GIJ45485.1"/>
    <property type="molecule type" value="Genomic_DNA"/>
</dbReference>
<accession>A0A8J3YK55</accession>